<dbReference type="Proteomes" id="UP000030185">
    <property type="component" value="Unassembled WGS sequence"/>
</dbReference>
<sequence>MIIYNLTLVSLPEIQTKVLSEIKSNYIPALQKNKHGLNHKVMKVLSGEGNESTFALQVSFESQDNYISFIDTYEYILIEEIQKKFPNQVMPFATLLEEL</sequence>
<accession>A0A098LDL3</accession>
<name>A0A098LDL3_9BACT</name>
<dbReference type="EMBL" id="BBLT01000003">
    <property type="protein sequence ID" value="GAL84537.1"/>
    <property type="molecule type" value="Genomic_DNA"/>
</dbReference>
<gene>
    <name evidence="1" type="ORF">MYP_1765</name>
</gene>
<comment type="caution">
    <text evidence="1">The sequence shown here is derived from an EMBL/GenBank/DDBJ whole genome shotgun (WGS) entry which is preliminary data.</text>
</comment>
<dbReference type="Pfam" id="PF14114">
    <property type="entry name" value="DUF4286"/>
    <property type="match status" value="1"/>
</dbReference>
<dbReference type="RefSeq" id="WP_045461602.1">
    <property type="nucleotide sequence ID" value="NZ_BBLT01000003.1"/>
</dbReference>
<keyword evidence="2" id="KW-1185">Reference proteome</keyword>
<organism evidence="1 2">
    <name type="scientific">Sporocytophaga myxococcoides</name>
    <dbReference type="NCBI Taxonomy" id="153721"/>
    <lineage>
        <taxon>Bacteria</taxon>
        <taxon>Pseudomonadati</taxon>
        <taxon>Bacteroidota</taxon>
        <taxon>Cytophagia</taxon>
        <taxon>Cytophagales</taxon>
        <taxon>Cytophagaceae</taxon>
        <taxon>Sporocytophaga</taxon>
    </lineage>
</organism>
<dbReference type="AlphaFoldDB" id="A0A098LDL3"/>
<protein>
    <recommendedName>
        <fullName evidence="3">DUF4286 domain-containing protein</fullName>
    </recommendedName>
</protein>
<evidence type="ECO:0000313" key="1">
    <source>
        <dbReference type="EMBL" id="GAL84537.1"/>
    </source>
</evidence>
<reference evidence="1 2" key="1">
    <citation type="submission" date="2014-09" db="EMBL/GenBank/DDBJ databases">
        <title>Sporocytophaga myxococcoides PG-01 genome sequencing.</title>
        <authorList>
            <person name="Liu L."/>
            <person name="Gao P.J."/>
            <person name="Chen G.J."/>
            <person name="Wang L.S."/>
        </authorList>
    </citation>
    <scope>NUCLEOTIDE SEQUENCE [LARGE SCALE GENOMIC DNA]</scope>
    <source>
        <strain evidence="1 2">PG-01</strain>
    </source>
</reference>
<evidence type="ECO:0000313" key="2">
    <source>
        <dbReference type="Proteomes" id="UP000030185"/>
    </source>
</evidence>
<evidence type="ECO:0008006" key="3">
    <source>
        <dbReference type="Google" id="ProtNLM"/>
    </source>
</evidence>
<dbReference type="InterPro" id="IPR025563">
    <property type="entry name" value="DUF4286"/>
</dbReference>
<proteinExistence type="predicted"/>
<dbReference type="OrthoDB" id="1121837at2"/>